<feature type="non-terminal residue" evidence="8">
    <location>
        <position position="1"/>
    </location>
</feature>
<comment type="similarity">
    <text evidence="2 6">Belongs to the sodium:solute symporter (SSF) (TC 2.A.21) family.</text>
</comment>
<evidence type="ECO:0000256" key="1">
    <source>
        <dbReference type="ARBA" id="ARBA00004141"/>
    </source>
</evidence>
<evidence type="ECO:0000256" key="4">
    <source>
        <dbReference type="ARBA" id="ARBA00022989"/>
    </source>
</evidence>
<dbReference type="InterPro" id="IPR038377">
    <property type="entry name" value="Na/Glc_symporter_sf"/>
</dbReference>
<dbReference type="PANTHER" id="PTHR11819">
    <property type="entry name" value="SOLUTE CARRIER FAMILY 5"/>
    <property type="match status" value="1"/>
</dbReference>
<evidence type="ECO:0000256" key="7">
    <source>
        <dbReference type="SAM" id="Phobius"/>
    </source>
</evidence>
<feature type="transmembrane region" description="Helical" evidence="7">
    <location>
        <begin position="89"/>
        <end position="114"/>
    </location>
</feature>
<keyword evidence="3 7" id="KW-0812">Transmembrane</keyword>
<organism evidence="8 9">
    <name type="scientific">Desmophyllum pertusum</name>
    <dbReference type="NCBI Taxonomy" id="174260"/>
    <lineage>
        <taxon>Eukaryota</taxon>
        <taxon>Metazoa</taxon>
        <taxon>Cnidaria</taxon>
        <taxon>Anthozoa</taxon>
        <taxon>Hexacorallia</taxon>
        <taxon>Scleractinia</taxon>
        <taxon>Caryophylliina</taxon>
        <taxon>Caryophylliidae</taxon>
        <taxon>Desmophyllum</taxon>
    </lineage>
</organism>
<dbReference type="Pfam" id="PF00474">
    <property type="entry name" value="SSF"/>
    <property type="match status" value="1"/>
</dbReference>
<dbReference type="PANTHER" id="PTHR11819:SF195">
    <property type="entry name" value="SODIUM_GLUCOSE COTRANSPORTER 4"/>
    <property type="match status" value="1"/>
</dbReference>
<protein>
    <submittedName>
        <fullName evidence="8">Sodium/glucose cotransporter 4</fullName>
    </submittedName>
</protein>
<evidence type="ECO:0000256" key="3">
    <source>
        <dbReference type="ARBA" id="ARBA00022692"/>
    </source>
</evidence>
<evidence type="ECO:0000256" key="5">
    <source>
        <dbReference type="ARBA" id="ARBA00023136"/>
    </source>
</evidence>
<dbReference type="AlphaFoldDB" id="A0A9W9Y6X5"/>
<reference evidence="8" key="1">
    <citation type="submission" date="2023-01" db="EMBL/GenBank/DDBJ databases">
        <title>Genome assembly of the deep-sea coral Lophelia pertusa.</title>
        <authorList>
            <person name="Herrera S."/>
            <person name="Cordes E."/>
        </authorList>
    </citation>
    <scope>NUCLEOTIDE SEQUENCE</scope>
    <source>
        <strain evidence="8">USNM1676648</strain>
        <tissue evidence="8">Polyp</tissue>
    </source>
</reference>
<evidence type="ECO:0000256" key="6">
    <source>
        <dbReference type="RuleBase" id="RU362091"/>
    </source>
</evidence>
<evidence type="ECO:0000313" key="8">
    <source>
        <dbReference type="EMBL" id="KAJ7312811.1"/>
    </source>
</evidence>
<evidence type="ECO:0000256" key="2">
    <source>
        <dbReference type="ARBA" id="ARBA00006434"/>
    </source>
</evidence>
<dbReference type="Proteomes" id="UP001163046">
    <property type="component" value="Unassembled WGS sequence"/>
</dbReference>
<evidence type="ECO:0000313" key="9">
    <source>
        <dbReference type="Proteomes" id="UP001163046"/>
    </source>
</evidence>
<feature type="transmembrane region" description="Helical" evidence="7">
    <location>
        <begin position="12"/>
        <end position="32"/>
    </location>
</feature>
<keyword evidence="5 7" id="KW-0472">Membrane</keyword>
<feature type="transmembrane region" description="Helical" evidence="7">
    <location>
        <begin position="53"/>
        <end position="77"/>
    </location>
</feature>
<dbReference type="PROSITE" id="PS50283">
    <property type="entry name" value="NA_SOLUT_SYMP_3"/>
    <property type="match status" value="1"/>
</dbReference>
<gene>
    <name evidence="8" type="primary">SLC5A9_5</name>
    <name evidence="8" type="ORF">OS493_039473</name>
</gene>
<comment type="subcellular location">
    <subcellularLocation>
        <location evidence="1">Membrane</location>
        <topology evidence="1">Multi-pass membrane protein</topology>
    </subcellularLocation>
</comment>
<keyword evidence="4 7" id="KW-1133">Transmembrane helix</keyword>
<dbReference type="EMBL" id="MU827975">
    <property type="protein sequence ID" value="KAJ7312811.1"/>
    <property type="molecule type" value="Genomic_DNA"/>
</dbReference>
<dbReference type="InterPro" id="IPR001734">
    <property type="entry name" value="Na/solute_symporter"/>
</dbReference>
<comment type="caution">
    <text evidence="8">The sequence shown here is derived from an EMBL/GenBank/DDBJ whole genome shotgun (WGS) entry which is preliminary data.</text>
</comment>
<dbReference type="OrthoDB" id="6132759at2759"/>
<proteinExistence type="inferred from homology"/>
<name>A0A9W9Y6X5_9CNID</name>
<dbReference type="Gene3D" id="1.20.1730.10">
    <property type="entry name" value="Sodium/glucose cotransporter"/>
    <property type="match status" value="1"/>
</dbReference>
<dbReference type="GO" id="GO:0005886">
    <property type="term" value="C:plasma membrane"/>
    <property type="evidence" value="ECO:0007669"/>
    <property type="project" value="TreeGrafter"/>
</dbReference>
<keyword evidence="9" id="KW-1185">Reference proteome</keyword>
<sequence>GLELPTGIAVVSYEWQACWVLLLSWLVFSANLPEIKDITMPEFLQKRFQSQWVRTYLTVVALFSYVFTKFSVDIYAGSLFLYEAVGWNIYISAACVLAITAVYTVLGGLTAVIFTDVLQCIIMVLGAIDAGNFKLLRSRRLQWPVGKIWRCIGYSLRPGNGNNGA</sequence>
<dbReference type="GO" id="GO:0005412">
    <property type="term" value="F:D-glucose:sodium symporter activity"/>
    <property type="evidence" value="ECO:0007669"/>
    <property type="project" value="TreeGrafter"/>
</dbReference>
<accession>A0A9W9Y6X5</accession>